<dbReference type="InterPro" id="IPR005801">
    <property type="entry name" value="ADC_synthase"/>
</dbReference>
<dbReference type="Gene3D" id="3.60.120.10">
    <property type="entry name" value="Anthranilate synthase"/>
    <property type="match status" value="1"/>
</dbReference>
<dbReference type="PANTHER" id="PTHR42839">
    <property type="entry name" value="ISOCHORISMATE SYNTHASE ENTC"/>
    <property type="match status" value="1"/>
</dbReference>
<dbReference type="GO" id="GO:0008909">
    <property type="term" value="F:isochorismate synthase activity"/>
    <property type="evidence" value="ECO:0007669"/>
    <property type="project" value="UniProtKB-EC"/>
</dbReference>
<evidence type="ECO:0000259" key="1">
    <source>
        <dbReference type="Pfam" id="PF00425"/>
    </source>
</evidence>
<gene>
    <name evidence="2" type="primary">dhbC</name>
    <name evidence="2" type="ORF">PFCIRM138_05520</name>
</gene>
<dbReference type="RefSeq" id="WP_013160435.1">
    <property type="nucleotide sequence ID" value="NZ_HG975455.1"/>
</dbReference>
<dbReference type="AlphaFoldDB" id="A0A068VPS0"/>
<reference evidence="2" key="1">
    <citation type="submission" date="2014-08" db="EMBL/GenBank/DDBJ databases">
        <authorList>
            <person name="Falentin Helene"/>
        </authorList>
    </citation>
    <scope>NUCLEOTIDE SEQUENCE</scope>
</reference>
<feature type="domain" description="Chorismate-utilising enzyme C-terminal" evidence="1">
    <location>
        <begin position="153"/>
        <end position="396"/>
    </location>
</feature>
<protein>
    <submittedName>
        <fullName evidence="2">Menaquinone-specific isochorismate synthase</fullName>
        <ecNumber evidence="2">5.4.4.2</ecNumber>
    </submittedName>
</protein>
<dbReference type="EMBL" id="LM676397">
    <property type="protein sequence ID" value="CEP26232.1"/>
    <property type="molecule type" value="Genomic_DNA"/>
</dbReference>
<dbReference type="Pfam" id="PF00425">
    <property type="entry name" value="Chorismate_bind"/>
    <property type="match status" value="1"/>
</dbReference>
<keyword evidence="2" id="KW-0413">Isomerase</keyword>
<evidence type="ECO:0000313" key="2">
    <source>
        <dbReference type="EMBL" id="CEP26232.1"/>
    </source>
</evidence>
<dbReference type="SUPFAM" id="SSF56322">
    <property type="entry name" value="ADC synthase"/>
    <property type="match status" value="1"/>
</dbReference>
<name>A0A068VPS0_PROFF</name>
<dbReference type="PANTHER" id="PTHR42839:SF2">
    <property type="entry name" value="ISOCHORISMATE SYNTHASE ENTC"/>
    <property type="match status" value="1"/>
</dbReference>
<sequence>MIINPGSSRLHASTIAIDDPGALTQYVDGHGAAFLRGEDGFVAMGEVARLDGATMSEADQWWTQLAADIEKESEMPGLVGTGPLAYGTFTFDPEHTAAASAFIVPETIIGRRDGVSWLTQLGYDRVNPQMPEVQPAPQPPAELFFEDGQISGADWLALIARTSAALRASGAEGVVLARDLHAIAEQKICPAWLLHQWRRNYGGSTCYLVDGLVGATPEILVHRRGGLTTSRILAGTTQRLDNVDEPAEIARLLSSQQRMHQHRLSVESAATALGAHMSGIHVPEAPFVLALPDMLHLVTDICGVTEGTFSTLALAAAVHPLSSVTGFPTDQARTILANSGFDRGRFCAPVGWIDAQGDGDWFVALRAAQLSPDWKGVTLYASASVDPDTAPHNKLVSTEMKFALMRQFLAGD</sequence>
<dbReference type="InterPro" id="IPR015890">
    <property type="entry name" value="Chorismate_C"/>
</dbReference>
<dbReference type="EC" id="5.4.4.2" evidence="2"/>
<accession>A0A068VPS0</accession>
<proteinExistence type="predicted"/>
<organism evidence="2">
    <name type="scientific">Propionibacterium freudenreichii subsp. freudenreichii</name>
    <dbReference type="NCBI Taxonomy" id="66712"/>
    <lineage>
        <taxon>Bacteria</taxon>
        <taxon>Bacillati</taxon>
        <taxon>Actinomycetota</taxon>
        <taxon>Actinomycetes</taxon>
        <taxon>Propionibacteriales</taxon>
        <taxon>Propionibacteriaceae</taxon>
        <taxon>Propionibacterium</taxon>
    </lineage>
</organism>